<evidence type="ECO:0000259" key="3">
    <source>
        <dbReference type="Pfam" id="PF10536"/>
    </source>
</evidence>
<feature type="chain" id="PRO_5032898047" description="Aminotransferase-like plant mobile domain-containing protein" evidence="2">
    <location>
        <begin position="24"/>
        <end position="642"/>
    </location>
</feature>
<reference evidence="4" key="1">
    <citation type="submission" date="2017-07" db="EMBL/GenBank/DDBJ databases">
        <title>Taro Niue Genome Assembly and Annotation.</title>
        <authorList>
            <person name="Atibalentja N."/>
            <person name="Keating K."/>
            <person name="Fields C.J."/>
        </authorList>
    </citation>
    <scope>NUCLEOTIDE SEQUENCE</scope>
    <source>
        <strain evidence="4">Niue_2</strain>
        <tissue evidence="4">Leaf</tissue>
    </source>
</reference>
<name>A0A843TF13_COLES</name>
<protein>
    <recommendedName>
        <fullName evidence="3">Aminotransferase-like plant mobile domain-containing protein</fullName>
    </recommendedName>
</protein>
<dbReference type="GO" id="GO:0010073">
    <property type="term" value="P:meristem maintenance"/>
    <property type="evidence" value="ECO:0007669"/>
    <property type="project" value="InterPro"/>
</dbReference>
<evidence type="ECO:0000313" key="5">
    <source>
        <dbReference type="Proteomes" id="UP000652761"/>
    </source>
</evidence>
<organism evidence="4 5">
    <name type="scientific">Colocasia esculenta</name>
    <name type="common">Wild taro</name>
    <name type="synonym">Arum esculentum</name>
    <dbReference type="NCBI Taxonomy" id="4460"/>
    <lineage>
        <taxon>Eukaryota</taxon>
        <taxon>Viridiplantae</taxon>
        <taxon>Streptophyta</taxon>
        <taxon>Embryophyta</taxon>
        <taxon>Tracheophyta</taxon>
        <taxon>Spermatophyta</taxon>
        <taxon>Magnoliopsida</taxon>
        <taxon>Liliopsida</taxon>
        <taxon>Araceae</taxon>
        <taxon>Aroideae</taxon>
        <taxon>Colocasieae</taxon>
        <taxon>Colocasia</taxon>
    </lineage>
</organism>
<feature type="domain" description="Aminotransferase-like plant mobile" evidence="3">
    <location>
        <begin position="29"/>
        <end position="320"/>
    </location>
</feature>
<gene>
    <name evidence="4" type="ORF">Taro_003281</name>
</gene>
<dbReference type="InterPro" id="IPR044824">
    <property type="entry name" value="MAIN-like"/>
</dbReference>
<evidence type="ECO:0000256" key="2">
    <source>
        <dbReference type="SAM" id="SignalP"/>
    </source>
</evidence>
<dbReference type="OrthoDB" id="625601at2759"/>
<feature type="region of interest" description="Disordered" evidence="1">
    <location>
        <begin position="486"/>
        <end position="513"/>
    </location>
</feature>
<keyword evidence="5" id="KW-1185">Reference proteome</keyword>
<feature type="region of interest" description="Disordered" evidence="1">
    <location>
        <begin position="570"/>
        <end position="642"/>
    </location>
</feature>
<accession>A0A843TF13</accession>
<dbReference type="PANTHER" id="PTHR46033">
    <property type="entry name" value="PROTEIN MAIN-LIKE 2"/>
    <property type="match status" value="1"/>
</dbReference>
<dbReference type="EMBL" id="NMUH01000084">
    <property type="protein sequence ID" value="MQL70972.1"/>
    <property type="molecule type" value="Genomic_DNA"/>
</dbReference>
<keyword evidence="2" id="KW-0732">Signal</keyword>
<proteinExistence type="predicted"/>
<sequence length="642" mass="72273">MRARVSWTLVLAAFLALPPFQRERVDEMGFGQVFRIERMRVDPALTQALRSRWDMEASAFAFPWGHMIPSLEDVSRITGLRVYGRAVSGYTYPCYHDLAERLLDLPVERRSSLVPRVALQESLGLFEAGKNAGETEDEYLERLARVSRRELASEPGPQADLDLRRFLVLFLGRLLFATRGDAVHCRFLPLLADLGEVGGYAWGAAFLAHQFDGLSASERQTSTSGFYPFLQVWAYLHPPALRRGELTRLGLVPIARRWDSRRDTRHLTGQLEHLQEALDSYPYLDVVWQPYLGEGDEGQPWLVQARPYFGRSVWLHALNLVLPLNLFLTQRSLGHRQSVVEFPVQDRFRRPGRSFRGLHDTTDWRERAREQVENWERKGKGVRSDATTDDAYLQAYALKYRGKVYKSARHQVDVTSEIASLRALLQSAVQDREAAQRQVAELRSELERVRGAGAGGASSSRSAGGSPSLMEARLAGAVLRAEEAQRHLEERERDLEVTHEHAMTPQSERDQQRVRAEAAEARVAEMTQELATLRVQRSPGDQEEVTRLRAELIAQQMLARSLQQIVTDIGRSRSRSRSGVSVSRATGASVGQYLAGSSSRRRNEEEGRRRLDEGSAQEGRGGGEMLPPPDRREGSGESGGGQ</sequence>
<comment type="caution">
    <text evidence="4">The sequence shown here is derived from an EMBL/GenBank/DDBJ whole genome shotgun (WGS) entry which is preliminary data.</text>
</comment>
<feature type="signal peptide" evidence="2">
    <location>
        <begin position="1"/>
        <end position="23"/>
    </location>
</feature>
<feature type="compositionally biased region" description="Basic and acidic residues" evidence="1">
    <location>
        <begin position="601"/>
        <end position="613"/>
    </location>
</feature>
<dbReference type="Proteomes" id="UP000652761">
    <property type="component" value="Unassembled WGS sequence"/>
</dbReference>
<dbReference type="AlphaFoldDB" id="A0A843TF13"/>
<evidence type="ECO:0000256" key="1">
    <source>
        <dbReference type="SAM" id="MobiDB-lite"/>
    </source>
</evidence>
<dbReference type="Pfam" id="PF10536">
    <property type="entry name" value="PMD"/>
    <property type="match status" value="1"/>
</dbReference>
<dbReference type="PANTHER" id="PTHR46033:SF8">
    <property type="entry name" value="PROTEIN MAINTENANCE OF MERISTEMS-LIKE"/>
    <property type="match status" value="1"/>
</dbReference>
<dbReference type="InterPro" id="IPR019557">
    <property type="entry name" value="AminoTfrase-like_pln_mobile"/>
</dbReference>
<evidence type="ECO:0000313" key="4">
    <source>
        <dbReference type="EMBL" id="MQL70972.1"/>
    </source>
</evidence>